<comment type="caution">
    <text evidence="1">The sequence shown here is derived from an EMBL/GenBank/DDBJ whole genome shotgun (WGS) entry which is preliminary data.</text>
</comment>
<reference evidence="1" key="1">
    <citation type="submission" date="2022-10" db="EMBL/GenBank/DDBJ databases">
        <title>Culturing micro-colonial fungi from biological soil crusts in the Mojave desert and describing Neophaeococcomyces mojavensis, and introducing the new genera and species Taxawa tesnikishii.</title>
        <authorList>
            <person name="Kurbessoian T."/>
            <person name="Stajich J.E."/>
        </authorList>
    </citation>
    <scope>NUCLEOTIDE SEQUENCE</scope>
    <source>
        <strain evidence="1">TK_41</strain>
    </source>
</reference>
<dbReference type="AlphaFoldDB" id="A0AA38WWS4"/>
<evidence type="ECO:0000313" key="1">
    <source>
        <dbReference type="EMBL" id="KAJ9602547.1"/>
    </source>
</evidence>
<evidence type="ECO:0000313" key="2">
    <source>
        <dbReference type="Proteomes" id="UP001172673"/>
    </source>
</evidence>
<gene>
    <name evidence="1" type="ORF">H2200_013090</name>
</gene>
<dbReference type="Proteomes" id="UP001172673">
    <property type="component" value="Unassembled WGS sequence"/>
</dbReference>
<organism evidence="1 2">
    <name type="scientific">Cladophialophora chaetospira</name>
    <dbReference type="NCBI Taxonomy" id="386627"/>
    <lineage>
        <taxon>Eukaryota</taxon>
        <taxon>Fungi</taxon>
        <taxon>Dikarya</taxon>
        <taxon>Ascomycota</taxon>
        <taxon>Pezizomycotina</taxon>
        <taxon>Eurotiomycetes</taxon>
        <taxon>Chaetothyriomycetidae</taxon>
        <taxon>Chaetothyriales</taxon>
        <taxon>Herpotrichiellaceae</taxon>
        <taxon>Cladophialophora</taxon>
    </lineage>
</organism>
<keyword evidence="2" id="KW-1185">Reference proteome</keyword>
<accession>A0AA38WWS4</accession>
<protein>
    <submittedName>
        <fullName evidence="1">Uncharacterized protein</fullName>
    </submittedName>
</protein>
<proteinExistence type="predicted"/>
<sequence>MSTSDNCNIDTRKLASCEHYKNDQDDQLAQALLKAVEEESENVVSAVNVQTGTDKAQLDGLLSPMCLTGP</sequence>
<dbReference type="EMBL" id="JAPDRK010000026">
    <property type="protein sequence ID" value="KAJ9602547.1"/>
    <property type="molecule type" value="Genomic_DNA"/>
</dbReference>
<name>A0AA38WWS4_9EURO</name>